<feature type="transmembrane region" description="Helical" evidence="7">
    <location>
        <begin position="218"/>
        <end position="237"/>
    </location>
</feature>
<evidence type="ECO:0000256" key="2">
    <source>
        <dbReference type="ARBA" id="ARBA00022448"/>
    </source>
</evidence>
<dbReference type="PANTHER" id="PTHR30151">
    <property type="entry name" value="ALKANE SULFONATE ABC TRANSPORTER-RELATED, MEMBRANE SUBUNIT"/>
    <property type="match status" value="1"/>
</dbReference>
<feature type="domain" description="ABC transmembrane type-1" evidence="8">
    <location>
        <begin position="87"/>
        <end position="265"/>
    </location>
</feature>
<comment type="similarity">
    <text evidence="7">Belongs to the binding-protein-dependent transport system permease family.</text>
</comment>
<dbReference type="PROSITE" id="PS50928">
    <property type="entry name" value="ABC_TM1"/>
    <property type="match status" value="1"/>
</dbReference>
<dbReference type="CDD" id="cd06261">
    <property type="entry name" value="TM_PBP2"/>
    <property type="match status" value="1"/>
</dbReference>
<evidence type="ECO:0000313" key="9">
    <source>
        <dbReference type="EMBL" id="GFG51139.1"/>
    </source>
</evidence>
<dbReference type="Gene3D" id="1.10.3720.10">
    <property type="entry name" value="MetI-like"/>
    <property type="match status" value="1"/>
</dbReference>
<protein>
    <submittedName>
        <fullName evidence="9">ABC transporter inner membrane protein</fullName>
    </submittedName>
</protein>
<dbReference type="AlphaFoldDB" id="A0A2A7NFS8"/>
<sequence length="282" mass="31441">MTTSVALPRRTLVPGVFRRSLPRRRTRRVFTRRQRIVFGLLNLATFLVIWQLVATYSGIPSMFLPRFTDVFGELIEMSREGILWNNLGISLSVYVIGMVISIAMAVPAGLVIGGIPWLDRALSTYVWALYTMPRIVLMPLILLWVGINDTARVTIIVLSAVPATLVVVMEGVKTVDNSLLRAARSFGASRFQLFKSVVMPSTVPFIATGIRMGVARGLLGLFIGELFTGTNGIGYIITLAQKTFNSAQVYAMLLVFLLFCVAMVSSTQYLERRVMEWRKQPD</sequence>
<comment type="subcellular location">
    <subcellularLocation>
        <location evidence="1 7">Cell membrane</location>
        <topology evidence="1 7">Multi-pass membrane protein</topology>
    </subcellularLocation>
</comment>
<keyword evidence="11" id="KW-1185">Reference proteome</keyword>
<comment type="caution">
    <text evidence="10">The sequence shown here is derived from an EMBL/GenBank/DDBJ whole genome shotgun (WGS) entry which is preliminary data.</text>
</comment>
<name>A0A2A7NFS8_MYCAG</name>
<keyword evidence="2 7" id="KW-0813">Transport</keyword>
<dbReference type="EMBL" id="PDCP01000003">
    <property type="protein sequence ID" value="PEG42291.1"/>
    <property type="molecule type" value="Genomic_DNA"/>
</dbReference>
<evidence type="ECO:0000256" key="4">
    <source>
        <dbReference type="ARBA" id="ARBA00022692"/>
    </source>
</evidence>
<gene>
    <name evidence="10" type="ORF">CQY20_02455</name>
    <name evidence="9" type="ORF">MAGR_25800</name>
</gene>
<dbReference type="Proteomes" id="UP000465302">
    <property type="component" value="Unassembled WGS sequence"/>
</dbReference>
<keyword evidence="3" id="KW-1003">Cell membrane</keyword>
<feature type="transmembrane region" description="Helical" evidence="7">
    <location>
        <begin position="249"/>
        <end position="270"/>
    </location>
</feature>
<keyword evidence="5 7" id="KW-1133">Transmembrane helix</keyword>
<keyword evidence="6 7" id="KW-0472">Membrane</keyword>
<proteinExistence type="inferred from homology"/>
<dbReference type="InterPro" id="IPR035906">
    <property type="entry name" value="MetI-like_sf"/>
</dbReference>
<reference evidence="10 11" key="1">
    <citation type="submission" date="2017-10" db="EMBL/GenBank/DDBJ databases">
        <title>The new phylogeny of genus Mycobacterium.</title>
        <authorList>
            <person name="Tortoli E."/>
            <person name="Trovato A."/>
            <person name="Cirillo D.M."/>
        </authorList>
    </citation>
    <scope>NUCLEOTIDE SEQUENCE [LARGE SCALE GENOMIC DNA]</scope>
    <source>
        <strain evidence="10 11">CCUG37673</strain>
    </source>
</reference>
<evidence type="ECO:0000256" key="3">
    <source>
        <dbReference type="ARBA" id="ARBA00022475"/>
    </source>
</evidence>
<reference evidence="9" key="3">
    <citation type="submission" date="2020-02" db="EMBL/GenBank/DDBJ databases">
        <authorList>
            <person name="Matsumoto Y."/>
            <person name="Motooka D."/>
            <person name="Nakamura S."/>
        </authorList>
    </citation>
    <scope>NUCLEOTIDE SEQUENCE</scope>
    <source>
        <strain evidence="9">JCM 6377</strain>
    </source>
</reference>
<reference evidence="9 12" key="2">
    <citation type="journal article" date="2019" name="Emerg. Microbes Infect.">
        <title>Comprehensive subspecies identification of 175 nontuberculous mycobacteria species based on 7547 genomic profiles.</title>
        <authorList>
            <person name="Matsumoto Y."/>
            <person name="Kinjo T."/>
            <person name="Motooka D."/>
            <person name="Nabeya D."/>
            <person name="Jung N."/>
            <person name="Uechi K."/>
            <person name="Horii T."/>
            <person name="Iida T."/>
            <person name="Fujita J."/>
            <person name="Nakamura S."/>
        </authorList>
    </citation>
    <scope>NUCLEOTIDE SEQUENCE [LARGE SCALE GENOMIC DNA]</scope>
    <source>
        <strain evidence="9 12">JCM 6377</strain>
    </source>
</reference>
<dbReference type="PANTHER" id="PTHR30151:SF20">
    <property type="entry name" value="ABC TRANSPORTER PERMEASE PROTEIN HI_0355-RELATED"/>
    <property type="match status" value="1"/>
</dbReference>
<dbReference type="GO" id="GO:0055085">
    <property type="term" value="P:transmembrane transport"/>
    <property type="evidence" value="ECO:0007669"/>
    <property type="project" value="InterPro"/>
</dbReference>
<feature type="transmembrane region" description="Helical" evidence="7">
    <location>
        <begin position="36"/>
        <end position="59"/>
    </location>
</feature>
<dbReference type="SUPFAM" id="SSF161098">
    <property type="entry name" value="MetI-like"/>
    <property type="match status" value="1"/>
</dbReference>
<feature type="transmembrane region" description="Helical" evidence="7">
    <location>
        <begin position="93"/>
        <end position="118"/>
    </location>
</feature>
<evidence type="ECO:0000313" key="11">
    <source>
        <dbReference type="Proteomes" id="UP000220914"/>
    </source>
</evidence>
<evidence type="ECO:0000256" key="5">
    <source>
        <dbReference type="ARBA" id="ARBA00022989"/>
    </source>
</evidence>
<keyword evidence="4 7" id="KW-0812">Transmembrane</keyword>
<feature type="transmembrane region" description="Helical" evidence="7">
    <location>
        <begin position="153"/>
        <end position="172"/>
    </location>
</feature>
<organism evidence="10 11">
    <name type="scientific">Mycolicibacterium agri</name>
    <name type="common">Mycobacterium agri</name>
    <dbReference type="NCBI Taxonomy" id="36811"/>
    <lineage>
        <taxon>Bacteria</taxon>
        <taxon>Bacillati</taxon>
        <taxon>Actinomycetota</taxon>
        <taxon>Actinomycetes</taxon>
        <taxon>Mycobacteriales</taxon>
        <taxon>Mycobacteriaceae</taxon>
        <taxon>Mycolicibacterium</taxon>
    </lineage>
</organism>
<dbReference type="GO" id="GO:0005886">
    <property type="term" value="C:plasma membrane"/>
    <property type="evidence" value="ECO:0007669"/>
    <property type="project" value="UniProtKB-SubCell"/>
</dbReference>
<dbReference type="Proteomes" id="UP000220914">
    <property type="component" value="Unassembled WGS sequence"/>
</dbReference>
<dbReference type="OrthoDB" id="3173654at2"/>
<evidence type="ECO:0000256" key="7">
    <source>
        <dbReference type="RuleBase" id="RU363032"/>
    </source>
</evidence>
<evidence type="ECO:0000259" key="8">
    <source>
        <dbReference type="PROSITE" id="PS50928"/>
    </source>
</evidence>
<evidence type="ECO:0000256" key="6">
    <source>
        <dbReference type="ARBA" id="ARBA00023136"/>
    </source>
</evidence>
<accession>A0A2A7NFS8</accession>
<dbReference type="RefSeq" id="WP_097938074.1">
    <property type="nucleotide sequence ID" value="NZ_BLKS01000001.1"/>
</dbReference>
<dbReference type="InterPro" id="IPR000515">
    <property type="entry name" value="MetI-like"/>
</dbReference>
<dbReference type="Pfam" id="PF00528">
    <property type="entry name" value="BPD_transp_1"/>
    <property type="match status" value="1"/>
</dbReference>
<evidence type="ECO:0000313" key="10">
    <source>
        <dbReference type="EMBL" id="PEG42291.1"/>
    </source>
</evidence>
<dbReference type="EMBL" id="BLKS01000001">
    <property type="protein sequence ID" value="GFG51139.1"/>
    <property type="molecule type" value="Genomic_DNA"/>
</dbReference>
<evidence type="ECO:0000313" key="12">
    <source>
        <dbReference type="Proteomes" id="UP000465302"/>
    </source>
</evidence>
<feature type="transmembrane region" description="Helical" evidence="7">
    <location>
        <begin position="125"/>
        <end position="147"/>
    </location>
</feature>
<evidence type="ECO:0000256" key="1">
    <source>
        <dbReference type="ARBA" id="ARBA00004651"/>
    </source>
</evidence>